<dbReference type="eggNOG" id="COG2183">
    <property type="taxonomic scope" value="Bacteria"/>
</dbReference>
<keyword evidence="4" id="KW-1185">Reference proteome</keyword>
<feature type="compositionally biased region" description="Low complexity" evidence="1">
    <location>
        <begin position="744"/>
        <end position="774"/>
    </location>
</feature>
<dbReference type="Pfam" id="PF17674">
    <property type="entry name" value="HHH_9"/>
    <property type="match status" value="1"/>
</dbReference>
<dbReference type="InterPro" id="IPR003029">
    <property type="entry name" value="S1_domain"/>
</dbReference>
<dbReference type="FunFam" id="1.10.10.650:FF:000001">
    <property type="entry name" value="S1 RNA-binding domain 1"/>
    <property type="match status" value="1"/>
</dbReference>
<dbReference type="FunFam" id="1.10.150.310:FF:000001">
    <property type="entry name" value="RNA-binding transcriptional accessory protein"/>
    <property type="match status" value="1"/>
</dbReference>
<dbReference type="EMBL" id="BAEO01000012">
    <property type="protein sequence ID" value="GAC17946.1"/>
    <property type="molecule type" value="Genomic_DNA"/>
</dbReference>
<dbReference type="InterPro" id="IPR050437">
    <property type="entry name" value="Ribos_protein_bS1-like"/>
</dbReference>
<dbReference type="FunFam" id="2.40.50.140:FF:000051">
    <property type="entry name" value="RNA-binding transcriptional accessory protein"/>
    <property type="match status" value="1"/>
</dbReference>
<dbReference type="InterPro" id="IPR018974">
    <property type="entry name" value="Tex-like_N"/>
</dbReference>
<dbReference type="GO" id="GO:0006412">
    <property type="term" value="P:translation"/>
    <property type="evidence" value="ECO:0007669"/>
    <property type="project" value="TreeGrafter"/>
</dbReference>
<dbReference type="CDD" id="cd05685">
    <property type="entry name" value="S1_Tex"/>
    <property type="match status" value="1"/>
</dbReference>
<sequence length="774" mass="85510">MIVEKIAQELQVQAQQVQAAVKLLDEGSTVPFIARYRKEATNGLDDIQLRKLEQRLTYLRDFEDRRKVIIKSIEEQEKMTPQLKTSLLKAENKTELEDIYLPFKPKRRTKGQIAIELGLEPLANALFNNPQLDPESEAQAFIKESGDVPDTKSALDGAKYILMERFAEDAQLLQKVRQHLNKHAHIKSQVIAGKETEGSKYKDYFSHTELLKKVPSHRSLAMFRGRNEKFLQVSLDADPEKDEGDKSSYCEQIIAEHFNIKFANRPADAWLSSVVQWTWRVKTLLHMENELFGAVREQAEQDAINVFAKNLNDLLMAAPAGPKVTMGLDPGLRTGVKLAIVDPTGKVLATSTIFPHVPQNLWDKSLRTLATLCKQHKVQLISIGNGTGSRETDKLAAEMIKANPDLAVSKIIVSEAGASVYSASELASNELPDMDVSLRGAVSIARRLQDPLAELVKIEPKAIGVGQYQHDVSQSNLGKSLGTVIEDCVNAVGVDINTASGALLSHVSGLNRTLANNIVSYRDQHGAFKRRKTLLDVERLGPKAYEQAAGFLRIMGGDDPLDASAVHPEAYPVVNSIVEHASVAMNDIVGNTEVLKKLKPEDFVTDLFGLPTVTDIISELDKPGRDPRPEFKTANFKDDVQSLKDLKVGMILEGVVSNVANFGAFVDVGVHQDGLVHISAMTDKFISDPRDIVKTGDIVKVKVMEVDAARKRVSFTMRMGDTPNQTAKPSAQKHNSDKKPQNRPAKTNQQQAQPKQSNQMMGNAFADAFAKAKK</sequence>
<dbReference type="InterPro" id="IPR023319">
    <property type="entry name" value="Tex-like_HTH_dom_sf"/>
</dbReference>
<evidence type="ECO:0000313" key="4">
    <source>
        <dbReference type="Proteomes" id="UP000006327"/>
    </source>
</evidence>
<dbReference type="Pfam" id="PF09371">
    <property type="entry name" value="Tex_N"/>
    <property type="match status" value="1"/>
</dbReference>
<dbReference type="PANTHER" id="PTHR10724:SF10">
    <property type="entry name" value="S1 RNA-BINDING DOMAIN-CONTAINING PROTEIN 1"/>
    <property type="match status" value="1"/>
</dbReference>
<dbReference type="GO" id="GO:0003735">
    <property type="term" value="F:structural constituent of ribosome"/>
    <property type="evidence" value="ECO:0007669"/>
    <property type="project" value="TreeGrafter"/>
</dbReference>
<dbReference type="InterPro" id="IPR055179">
    <property type="entry name" value="Tex-like_central_region"/>
</dbReference>
<dbReference type="SMART" id="SM00316">
    <property type="entry name" value="S1"/>
    <property type="match status" value="1"/>
</dbReference>
<dbReference type="InterPro" id="IPR010994">
    <property type="entry name" value="RuvA_2-like"/>
</dbReference>
<dbReference type="InterPro" id="IPR041692">
    <property type="entry name" value="HHH_9"/>
</dbReference>
<dbReference type="InterPro" id="IPR023323">
    <property type="entry name" value="Tex-like_dom_sf"/>
</dbReference>
<dbReference type="GO" id="GO:0005829">
    <property type="term" value="C:cytosol"/>
    <property type="evidence" value="ECO:0007669"/>
    <property type="project" value="TreeGrafter"/>
</dbReference>
<dbReference type="Pfam" id="PF22706">
    <property type="entry name" value="Tex_central_region"/>
    <property type="match status" value="1"/>
</dbReference>
<dbReference type="Gene3D" id="2.40.50.140">
    <property type="entry name" value="Nucleic acid-binding proteins"/>
    <property type="match status" value="1"/>
</dbReference>
<dbReference type="InterPro" id="IPR006641">
    <property type="entry name" value="YqgF/RNaseH-like_dom"/>
</dbReference>
<dbReference type="SUPFAM" id="SSF47781">
    <property type="entry name" value="RuvA domain 2-like"/>
    <property type="match status" value="2"/>
</dbReference>
<evidence type="ECO:0000259" key="2">
    <source>
        <dbReference type="PROSITE" id="PS50126"/>
    </source>
</evidence>
<dbReference type="STRING" id="493475.GARC_0965"/>
<feature type="domain" description="S1 motif" evidence="2">
    <location>
        <begin position="649"/>
        <end position="718"/>
    </location>
</feature>
<proteinExistence type="predicted"/>
<feature type="compositionally biased region" description="Polar residues" evidence="1">
    <location>
        <begin position="722"/>
        <end position="733"/>
    </location>
</feature>
<dbReference type="InterPro" id="IPR012340">
    <property type="entry name" value="NA-bd_OB-fold"/>
</dbReference>
<dbReference type="OrthoDB" id="9804714at2"/>
<comment type="caution">
    <text evidence="3">The sequence shown here is derived from an EMBL/GenBank/DDBJ whole genome shotgun (WGS) entry which is preliminary data.</text>
</comment>
<dbReference type="InterPro" id="IPR044146">
    <property type="entry name" value="S1_Tex"/>
</dbReference>
<dbReference type="RefSeq" id="WP_007617251.1">
    <property type="nucleotide sequence ID" value="NZ_BAEO01000012.1"/>
</dbReference>
<dbReference type="Pfam" id="PF12836">
    <property type="entry name" value="HHH_3"/>
    <property type="match status" value="1"/>
</dbReference>
<dbReference type="PROSITE" id="PS50126">
    <property type="entry name" value="S1"/>
    <property type="match status" value="1"/>
</dbReference>
<dbReference type="GO" id="GO:0003729">
    <property type="term" value="F:mRNA binding"/>
    <property type="evidence" value="ECO:0007669"/>
    <property type="project" value="TreeGrafter"/>
</dbReference>
<dbReference type="InterPro" id="IPR037027">
    <property type="entry name" value="YqgF/RNaseH-like_dom_sf"/>
</dbReference>
<dbReference type="Gene3D" id="1.10.3500.10">
    <property type="entry name" value="Tex N-terminal region-like"/>
    <property type="match status" value="1"/>
</dbReference>
<dbReference type="SUPFAM" id="SSF158832">
    <property type="entry name" value="Tex N-terminal region-like"/>
    <property type="match status" value="1"/>
</dbReference>
<dbReference type="SMART" id="SM00732">
    <property type="entry name" value="YqgFc"/>
    <property type="match status" value="1"/>
</dbReference>
<dbReference type="Gene3D" id="1.10.10.650">
    <property type="entry name" value="RuvA domain 2-like"/>
    <property type="match status" value="1"/>
</dbReference>
<accession>K6Y1Z0</accession>
<dbReference type="FunFam" id="3.30.420.140:FF:000001">
    <property type="entry name" value="RNA-binding transcriptional accessory protein"/>
    <property type="match status" value="1"/>
</dbReference>
<evidence type="ECO:0000313" key="3">
    <source>
        <dbReference type="EMBL" id="GAC17946.1"/>
    </source>
</evidence>
<dbReference type="Gene3D" id="1.10.150.310">
    <property type="entry name" value="Tex RuvX-like domain-like"/>
    <property type="match status" value="1"/>
</dbReference>
<feature type="region of interest" description="Disordered" evidence="1">
    <location>
        <begin position="716"/>
        <end position="774"/>
    </location>
</feature>
<dbReference type="InterPro" id="IPR032639">
    <property type="entry name" value="Tex_YqgF"/>
</dbReference>
<evidence type="ECO:0000256" key="1">
    <source>
        <dbReference type="SAM" id="MobiDB-lite"/>
    </source>
</evidence>
<organism evidence="3 4">
    <name type="scientific">Paraglaciecola arctica BSs20135</name>
    <dbReference type="NCBI Taxonomy" id="493475"/>
    <lineage>
        <taxon>Bacteria</taxon>
        <taxon>Pseudomonadati</taxon>
        <taxon>Pseudomonadota</taxon>
        <taxon>Gammaproteobacteria</taxon>
        <taxon>Alteromonadales</taxon>
        <taxon>Alteromonadaceae</taxon>
        <taxon>Paraglaciecola</taxon>
    </lineage>
</organism>
<dbReference type="AlphaFoldDB" id="K6Y1Z0"/>
<dbReference type="PANTHER" id="PTHR10724">
    <property type="entry name" value="30S RIBOSOMAL PROTEIN S1"/>
    <property type="match status" value="1"/>
</dbReference>
<dbReference type="InterPro" id="IPR012337">
    <property type="entry name" value="RNaseH-like_sf"/>
</dbReference>
<dbReference type="GO" id="GO:0006139">
    <property type="term" value="P:nucleobase-containing compound metabolic process"/>
    <property type="evidence" value="ECO:0007669"/>
    <property type="project" value="InterPro"/>
</dbReference>
<dbReference type="Pfam" id="PF00575">
    <property type="entry name" value="S1"/>
    <property type="match status" value="1"/>
</dbReference>
<dbReference type="Gene3D" id="3.30.420.140">
    <property type="entry name" value="YqgF/RNase H-like domain"/>
    <property type="match status" value="1"/>
</dbReference>
<reference evidence="3 4" key="1">
    <citation type="journal article" date="2017" name="Antonie Van Leeuwenhoek">
        <title>Rhizobium rhizosphaerae sp. nov., a novel species isolated from rice rhizosphere.</title>
        <authorList>
            <person name="Zhao J.J."/>
            <person name="Zhang J."/>
            <person name="Zhang R.J."/>
            <person name="Zhang C.W."/>
            <person name="Yin H.Q."/>
            <person name="Zhang X.X."/>
        </authorList>
    </citation>
    <scope>NUCLEOTIDE SEQUENCE [LARGE SCALE GENOMIC DNA]</scope>
    <source>
        <strain evidence="3 4">BSs20135</strain>
    </source>
</reference>
<dbReference type="Pfam" id="PF16921">
    <property type="entry name" value="Tex_YqgF"/>
    <property type="match status" value="1"/>
</dbReference>
<dbReference type="Proteomes" id="UP000006327">
    <property type="component" value="Unassembled WGS sequence"/>
</dbReference>
<gene>
    <name evidence="3" type="ORF">GARC_0965</name>
</gene>
<dbReference type="SUPFAM" id="SSF50249">
    <property type="entry name" value="Nucleic acid-binding proteins"/>
    <property type="match status" value="1"/>
</dbReference>
<dbReference type="SUPFAM" id="SSF53098">
    <property type="entry name" value="Ribonuclease H-like"/>
    <property type="match status" value="1"/>
</dbReference>
<protein>
    <recommendedName>
        <fullName evidence="2">S1 motif domain-containing protein</fullName>
    </recommendedName>
</protein>
<name>K6Y1Z0_9ALTE</name>